<organism evidence="2 3">
    <name type="scientific">Caldimonas aquatica</name>
    <dbReference type="NCBI Taxonomy" id="376175"/>
    <lineage>
        <taxon>Bacteria</taxon>
        <taxon>Pseudomonadati</taxon>
        <taxon>Pseudomonadota</taxon>
        <taxon>Betaproteobacteria</taxon>
        <taxon>Burkholderiales</taxon>
        <taxon>Sphaerotilaceae</taxon>
        <taxon>Caldimonas</taxon>
    </lineage>
</organism>
<dbReference type="Proteomes" id="UP001163266">
    <property type="component" value="Chromosome"/>
</dbReference>
<evidence type="ECO:0000313" key="3">
    <source>
        <dbReference type="Proteomes" id="UP001163266"/>
    </source>
</evidence>
<feature type="compositionally biased region" description="Low complexity" evidence="1">
    <location>
        <begin position="52"/>
        <end position="74"/>
    </location>
</feature>
<protein>
    <recommendedName>
        <fullName evidence="4">Sporulation protein</fullName>
    </recommendedName>
</protein>
<evidence type="ECO:0000256" key="1">
    <source>
        <dbReference type="SAM" id="MobiDB-lite"/>
    </source>
</evidence>
<accession>A0ABY6MTE4</accession>
<dbReference type="RefSeq" id="WP_264893043.1">
    <property type="nucleotide sequence ID" value="NZ_CP110257.1"/>
</dbReference>
<feature type="region of interest" description="Disordered" evidence="1">
    <location>
        <begin position="51"/>
        <end position="74"/>
    </location>
</feature>
<evidence type="ECO:0008006" key="4">
    <source>
        <dbReference type="Google" id="ProtNLM"/>
    </source>
</evidence>
<reference evidence="2" key="1">
    <citation type="submission" date="2022-10" db="EMBL/GenBank/DDBJ databases">
        <title>Complete genome sequence of Schlegelella aquatica LMG 23380.</title>
        <authorList>
            <person name="Musilova J."/>
            <person name="Kourilova X."/>
            <person name="Bezdicek M."/>
            <person name="Hermankova K."/>
            <person name="Obruca S."/>
            <person name="Sedlar K."/>
        </authorList>
    </citation>
    <scope>NUCLEOTIDE SEQUENCE</scope>
    <source>
        <strain evidence="2">LMG 23380</strain>
    </source>
</reference>
<dbReference type="EMBL" id="CP110257">
    <property type="protein sequence ID" value="UZD55285.1"/>
    <property type="molecule type" value="Genomic_DNA"/>
</dbReference>
<gene>
    <name evidence="2" type="ORF">OMP39_01420</name>
</gene>
<evidence type="ECO:0000313" key="2">
    <source>
        <dbReference type="EMBL" id="UZD55285.1"/>
    </source>
</evidence>
<sequence length="74" mass="7995">MLRLLVLLLVLANVGFYAWSQGMLVAVLPWPPDAREPQRLQQQVRPEAIRVATGSRAAPRSASTPSAAASEASR</sequence>
<keyword evidence="3" id="KW-1185">Reference proteome</keyword>
<name>A0ABY6MTE4_9BURK</name>
<proteinExistence type="predicted"/>